<reference evidence="2 3" key="1">
    <citation type="submission" date="2023-07" db="EMBL/GenBank/DDBJ databases">
        <title>Sorghum-associated microbial communities from plants grown in Nebraska, USA.</title>
        <authorList>
            <person name="Schachtman D."/>
        </authorList>
    </citation>
    <scope>NUCLEOTIDE SEQUENCE [LARGE SCALE GENOMIC DNA]</scope>
    <source>
        <strain evidence="2 3">BE314</strain>
    </source>
</reference>
<protein>
    <submittedName>
        <fullName evidence="2">Di/tricarboxylate transporter</fullName>
    </submittedName>
</protein>
<feature type="signal peptide" evidence="1">
    <location>
        <begin position="1"/>
        <end position="26"/>
    </location>
</feature>
<evidence type="ECO:0000313" key="3">
    <source>
        <dbReference type="Proteomes" id="UP001180453"/>
    </source>
</evidence>
<comment type="caution">
    <text evidence="2">The sequence shown here is derived from an EMBL/GenBank/DDBJ whole genome shotgun (WGS) entry which is preliminary data.</text>
</comment>
<dbReference type="RefSeq" id="WP_310261210.1">
    <property type="nucleotide sequence ID" value="NZ_JAVDXU010000001.1"/>
</dbReference>
<organism evidence="2 3">
    <name type="scientific">Roseateles saccharophilus</name>
    <name type="common">Pseudomonas saccharophila</name>
    <dbReference type="NCBI Taxonomy" id="304"/>
    <lineage>
        <taxon>Bacteria</taxon>
        <taxon>Pseudomonadati</taxon>
        <taxon>Pseudomonadota</taxon>
        <taxon>Betaproteobacteria</taxon>
        <taxon>Burkholderiales</taxon>
        <taxon>Sphaerotilaceae</taxon>
        <taxon>Roseateles</taxon>
    </lineage>
</organism>
<accession>A0ABU1YIU7</accession>
<evidence type="ECO:0000313" key="2">
    <source>
        <dbReference type="EMBL" id="MDR7268175.1"/>
    </source>
</evidence>
<keyword evidence="3" id="KW-1185">Reference proteome</keyword>
<name>A0ABU1YIU7_ROSSA</name>
<keyword evidence="1" id="KW-0732">Signal</keyword>
<feature type="chain" id="PRO_5045646160" evidence="1">
    <location>
        <begin position="27"/>
        <end position="144"/>
    </location>
</feature>
<evidence type="ECO:0000256" key="1">
    <source>
        <dbReference type="SAM" id="SignalP"/>
    </source>
</evidence>
<proteinExistence type="predicted"/>
<dbReference type="EMBL" id="JAVDXU010000001">
    <property type="protein sequence ID" value="MDR7268175.1"/>
    <property type="molecule type" value="Genomic_DNA"/>
</dbReference>
<dbReference type="Proteomes" id="UP001180453">
    <property type="component" value="Unassembled WGS sequence"/>
</dbReference>
<gene>
    <name evidence="2" type="ORF">J2X20_000804</name>
</gene>
<sequence>MTSASCALCAAAGLLCALTPLAPALAATASAQASAVVVVPVAVSAWLGVPINVQDLLLAQNAPAGPGTGALVPRVVSATTPTVLRALPIWIAAAVESRQAFGMEMVAATGSALPPRGPAAAISFGAAGNDGDGEPPLTITVAFN</sequence>